<gene>
    <name evidence="2" type="ORF">FLT43_00465</name>
</gene>
<evidence type="ECO:0000313" key="2">
    <source>
        <dbReference type="EMBL" id="QDM42149.1"/>
    </source>
</evidence>
<reference evidence="2 3" key="1">
    <citation type="submission" date="2019-07" db="EMBL/GenBank/DDBJ databases">
        <title>Paenibacillus thiaminolyticus NRRL B-4156.</title>
        <authorList>
            <person name="Hehnly C."/>
            <person name="Zhang L."/>
        </authorList>
    </citation>
    <scope>NUCLEOTIDE SEQUENCE [LARGE SCALE GENOMIC DNA]</scope>
    <source>
        <strain evidence="2 3">NRRL B-4156</strain>
    </source>
</reference>
<dbReference type="EMBL" id="CP041405">
    <property type="protein sequence ID" value="QDM42149.1"/>
    <property type="molecule type" value="Genomic_DNA"/>
</dbReference>
<dbReference type="Proteomes" id="UP000315377">
    <property type="component" value="Chromosome"/>
</dbReference>
<evidence type="ECO:0000313" key="3">
    <source>
        <dbReference type="Proteomes" id="UP000315377"/>
    </source>
</evidence>
<sequence>MKTRRQCFTTRKRNGGSWNPLADLSLKWGGWNLLQKNEAVIIGMWESMNAYTYFMNELHDQIMDTNKQKKSYEKIEVSLWETDETIHVNDIQALERLTVLDIGTDRVEGNEVNQKNDDISH</sequence>
<organism evidence="2 3">
    <name type="scientific">Paenibacillus thiaminolyticus</name>
    <name type="common">Bacillus thiaminolyticus</name>
    <dbReference type="NCBI Taxonomy" id="49283"/>
    <lineage>
        <taxon>Bacteria</taxon>
        <taxon>Bacillati</taxon>
        <taxon>Bacillota</taxon>
        <taxon>Bacilli</taxon>
        <taxon>Bacillales</taxon>
        <taxon>Paenibacillaceae</taxon>
        <taxon>Paenibacillus</taxon>
    </lineage>
</organism>
<name>A0AAP9DQF2_PANTH</name>
<accession>A0AAP9DQF2</accession>
<protein>
    <submittedName>
        <fullName evidence="2">DUF4937 domain-containing protein</fullName>
    </submittedName>
</protein>
<evidence type="ECO:0000259" key="1">
    <source>
        <dbReference type="Pfam" id="PF16291"/>
    </source>
</evidence>
<feature type="domain" description="DUF4937" evidence="1">
    <location>
        <begin position="18"/>
        <end position="79"/>
    </location>
</feature>
<proteinExistence type="predicted"/>
<dbReference type="InterPro" id="IPR032555">
    <property type="entry name" value="DUF4937"/>
</dbReference>
<dbReference type="Pfam" id="PF16291">
    <property type="entry name" value="DUF4937"/>
    <property type="match status" value="1"/>
</dbReference>
<dbReference type="AlphaFoldDB" id="A0AAP9DQF2"/>